<dbReference type="InterPro" id="IPR036505">
    <property type="entry name" value="Amidase/PGRP_sf"/>
</dbReference>
<dbReference type="InterPro" id="IPR002502">
    <property type="entry name" value="Amidase_domain"/>
</dbReference>
<dbReference type="CDD" id="cd06583">
    <property type="entry name" value="PGRP"/>
    <property type="match status" value="1"/>
</dbReference>
<comment type="caution">
    <text evidence="7">The sequence shown here is derived from an EMBL/GenBank/DDBJ whole genome shotgun (WGS) entry which is preliminary data.</text>
</comment>
<dbReference type="Pfam" id="PF00041">
    <property type="entry name" value="fn3"/>
    <property type="match status" value="3"/>
</dbReference>
<evidence type="ECO:0000313" key="7">
    <source>
        <dbReference type="EMBL" id="EEF62143.1"/>
    </source>
</evidence>
<feature type="domain" description="Fibronectin type-III" evidence="6">
    <location>
        <begin position="318"/>
        <end position="407"/>
    </location>
</feature>
<dbReference type="PROSITE" id="PS51257">
    <property type="entry name" value="PROKAR_LIPOPROTEIN"/>
    <property type="match status" value="1"/>
</dbReference>
<dbReference type="EC" id="3.5.1.28" evidence="2"/>
<dbReference type="GO" id="GO:0005509">
    <property type="term" value="F:calcium ion binding"/>
    <property type="evidence" value="ECO:0007669"/>
    <property type="project" value="InterPro"/>
</dbReference>
<evidence type="ECO:0000256" key="4">
    <source>
        <dbReference type="ARBA" id="ARBA00023316"/>
    </source>
</evidence>
<sequence precursor="true">MKTHHKHVSYSQTRNPAWLKLLVPMFIGASCANMVTASTDYGPAVWRQAYSGHWSTSGYGHKFVVIHDMEGYYASTISYFQRSSTQASVHYCVNGKQDSSTDYPAGEVTQMVREAYYAWHVLCWNHYCAGTEHEGFASNPAWYTDAMYNSSGLLQRHLCDHYGIAKDRNHIVGHNAWQSSAWRTYASANFGIDPNCNSHTDPGPYWNWTKLMNVVLGTSSVPSAPSTLAATTVSASQIKLTWKDNSSVETGFKIEDATASGGPFTQIATVGANVVTYTAGSLGSGNTYYFRVRAYNASGNSGYSSVANATTKDTIPGAPSALVATEVSSSQINLTWTQGAGNEDGFKIFRSTDNINFTQVGTVGINVVSYSDTGLLGNTQYYYKVCSYNTAGNSTFSNVGNDITAPLAPSALTAVRGATYDKINLNWTDNSSSQAGFKVERGTAAAGPFTQIGTNAAGVSTYTDTGLTALTTYYYRVRSYNANGNSGYTSVASVQTPDAPPVLAAIGDKTIAVSNALTFTATATDPNQSVVTTTWQTFESFTNNTPNENVMFNRPSNSSTTSAFQDTSTNYTTVTSTFPTGHTGTRVMKVGWGFKTGQTNPWVRLNTFNPPFVMNPTIDGAQIIKFDIYSTKALKVGVGFRETGTAAAYGANGGTTGTIDWAGVTNVVSGAPLASHQIAASNWTTLSLNIPFEPQAAFTGDGKVSEAKGVLEHLILGAVANASGAYTVYLDNFAVVAQNTLTYSLSNAPSGATIDGKTGKFAWTPTSGQLGTFPITVIVTDQFGVADSEMIKVTVTGTGNNPPVLAAIGSKTVNEGTALTFTASATDVDVGQTLTFSLDAGAPAGASINSASGAFTWTPTEAQGPSTNTITVRVTDNGSPALSDFETITVTVKEVNTAPTLAVISDQTINEGSTLSLTASGSDSDVPANTLTYSLDPGAPTGMTINSSSGAITWTPTEAQGPNVYPITVRVTDNGSPSLFATQNFNVTVNEVNTAPVLSLGTSGTMVTLIDDFETEDPGADSGTVMFRVANYSGSTSAFVDPAVTPMTEVSTNYPDFDVNTSLQTLHVQWAFKTGTTNPWVRLTTYTTSGYTNTYSDPNPTIDFSQRVRFKVWTDKDLRVGLGVRETGTGVPVGDNGGITGALEWVGVTNNIGGQPQPTRTVTASNWTTLEFNMPAEPVTAFPGSGNGVLASGKGVLEHLVLVPAGGMGTYNLYLDDFQVVNISTNLMLNTLDTITVQNSATDSDVPANNLTYSLGVTAPTNAVIDPISGLFTWTATPNYNGTNVIPVIVTDDGTPNLSDTKNLIVVVNAMNTPPRLGGLPDQAVEVSSGGTISFTATGEDDDIPTNTLTFSLTGTVPSGASIDSSTGVFTYTPSGGASTNSATIRVTDNGTPPLYDEQTVVLIVAPSNAAPVLTLPNGAITKTIADYESFTNNTPNEYVMFNRPANSSTTSSFLDSSTNYTTVTTSFPVGHSSSNVLQAGWGFNTTTSNQWLRLDTQNTTKLGNPTIDFNQTLKFDIYTTKALQVGIGVRETSTSAAIGADGGTTGTLEWVGVSGKNGSAPIPTHTVPANTWTTLTFNLPTEAITAALGSGDGVLQSSTGKGVLEELALVPTGGTGAYTIYLDNFQVVTSSNLANVFTVNVGSTLAFTATATDADLPAQVLDFALDADSPAGASIDQATGAFTWTPASTDVGTNAMTIFVTDEPTNGGIPKSDSKTITVIVVNDPAPAQRIAPAPVPTGSMKLSVSGGTALTWPASSGKLYRVQYKSSLADATWTDIKPDVLATGSTASLNVPQDVPQRFYRIILLNE</sequence>
<dbReference type="SMART" id="SM00112">
    <property type="entry name" value="CA"/>
    <property type="match status" value="4"/>
</dbReference>
<dbReference type="SUPFAM" id="SSF49313">
    <property type="entry name" value="Cadherin-like"/>
    <property type="match status" value="6"/>
</dbReference>
<dbReference type="InterPro" id="IPR003961">
    <property type="entry name" value="FN3_dom"/>
</dbReference>
<dbReference type="Gene3D" id="2.60.40.10">
    <property type="entry name" value="Immunoglobulins"/>
    <property type="match status" value="8"/>
</dbReference>
<dbReference type="GO" id="GO:0016020">
    <property type="term" value="C:membrane"/>
    <property type="evidence" value="ECO:0007669"/>
    <property type="project" value="InterPro"/>
</dbReference>
<dbReference type="Pfam" id="PF05345">
    <property type="entry name" value="He_PIG"/>
    <property type="match status" value="5"/>
</dbReference>
<comment type="catalytic activity">
    <reaction evidence="1">
        <text>Hydrolyzes the link between N-acetylmuramoyl residues and L-amino acid residues in certain cell-wall glycopeptides.</text>
        <dbReference type="EC" id="3.5.1.28"/>
    </reaction>
</comment>
<gene>
    <name evidence="7" type="ORF">Cflav_PD6418</name>
</gene>
<dbReference type="Gene3D" id="3.40.80.10">
    <property type="entry name" value="Peptidoglycan recognition protein-like"/>
    <property type="match status" value="1"/>
</dbReference>
<accession>B9XDJ7</accession>
<dbReference type="InterPro" id="IPR006644">
    <property type="entry name" value="Cadg"/>
</dbReference>
<evidence type="ECO:0000259" key="6">
    <source>
        <dbReference type="PROSITE" id="PS50853"/>
    </source>
</evidence>
<feature type="domain" description="Fibronectin type-III" evidence="6">
    <location>
        <begin position="224"/>
        <end position="314"/>
    </location>
</feature>
<dbReference type="GO" id="GO:0009253">
    <property type="term" value="P:peptidoglycan catabolic process"/>
    <property type="evidence" value="ECO:0007669"/>
    <property type="project" value="InterPro"/>
</dbReference>
<evidence type="ECO:0000313" key="8">
    <source>
        <dbReference type="Proteomes" id="UP000003688"/>
    </source>
</evidence>
<dbReference type="PANTHER" id="PTHR30417:SF1">
    <property type="entry name" value="N-ACETYLMURAMOYL-L-ALANINE AMIDASE AMID"/>
    <property type="match status" value="1"/>
</dbReference>
<name>B9XDJ7_PEDPL</name>
<dbReference type="Pfam" id="PF01510">
    <property type="entry name" value="Amidase_2"/>
    <property type="match status" value="1"/>
</dbReference>
<dbReference type="GO" id="GO:0008745">
    <property type="term" value="F:N-acetylmuramoyl-L-alanine amidase activity"/>
    <property type="evidence" value="ECO:0007669"/>
    <property type="project" value="UniProtKB-EC"/>
</dbReference>
<protein>
    <recommendedName>
        <fullName evidence="2">N-acetylmuramoyl-L-alanine amidase</fullName>
        <ecNumber evidence="2">3.5.1.28</ecNumber>
    </recommendedName>
</protein>
<dbReference type="STRING" id="320771.Cflav_PD6418"/>
<organism evidence="7 8">
    <name type="scientific">Pedosphaera parvula (strain Ellin514)</name>
    <dbReference type="NCBI Taxonomy" id="320771"/>
    <lineage>
        <taxon>Bacteria</taxon>
        <taxon>Pseudomonadati</taxon>
        <taxon>Verrucomicrobiota</taxon>
        <taxon>Pedosphaerae</taxon>
        <taxon>Pedosphaerales</taxon>
        <taxon>Pedosphaeraceae</taxon>
        <taxon>Pedosphaera</taxon>
    </lineage>
</organism>
<dbReference type="InterPro" id="IPR015919">
    <property type="entry name" value="Cadherin-like_sf"/>
</dbReference>
<feature type="domain" description="Cadherin" evidence="5">
    <location>
        <begin position="884"/>
        <end position="998"/>
    </location>
</feature>
<evidence type="ECO:0000256" key="2">
    <source>
        <dbReference type="ARBA" id="ARBA00011901"/>
    </source>
</evidence>
<dbReference type="EMBL" id="ABOX02000006">
    <property type="protein sequence ID" value="EEF62143.1"/>
    <property type="molecule type" value="Genomic_DNA"/>
</dbReference>
<dbReference type="SUPFAM" id="SSF55846">
    <property type="entry name" value="N-acetylmuramoyl-L-alanine amidase-like"/>
    <property type="match status" value="1"/>
</dbReference>
<dbReference type="PROSITE" id="PS50853">
    <property type="entry name" value="FN3"/>
    <property type="match status" value="3"/>
</dbReference>
<dbReference type="CDD" id="cd11304">
    <property type="entry name" value="Cadherin_repeat"/>
    <property type="match status" value="4"/>
</dbReference>
<dbReference type="InterPro" id="IPR002126">
    <property type="entry name" value="Cadherin-like_dom"/>
</dbReference>
<proteinExistence type="predicted"/>
<reference evidence="7 8" key="1">
    <citation type="journal article" date="2011" name="J. Bacteriol.">
        <title>Genome sequence of 'Pedosphaera parvula' Ellin514, an aerobic Verrucomicrobial isolate from pasture soil.</title>
        <authorList>
            <person name="Kant R."/>
            <person name="van Passel M.W."/>
            <person name="Sangwan P."/>
            <person name="Palva A."/>
            <person name="Lucas S."/>
            <person name="Copeland A."/>
            <person name="Lapidus A."/>
            <person name="Glavina Del Rio T."/>
            <person name="Dalin E."/>
            <person name="Tice H."/>
            <person name="Bruce D."/>
            <person name="Goodwin L."/>
            <person name="Pitluck S."/>
            <person name="Chertkov O."/>
            <person name="Larimer F.W."/>
            <person name="Land M.L."/>
            <person name="Hauser L."/>
            <person name="Brettin T.S."/>
            <person name="Detter J.C."/>
            <person name="Han S."/>
            <person name="de Vos W.M."/>
            <person name="Janssen P.H."/>
            <person name="Smidt H."/>
        </authorList>
    </citation>
    <scope>NUCLEOTIDE SEQUENCE [LARGE SCALE GENOMIC DNA]</scope>
    <source>
        <strain evidence="7 8">Ellin514</strain>
    </source>
</reference>
<dbReference type="GO" id="GO:0009254">
    <property type="term" value="P:peptidoglycan turnover"/>
    <property type="evidence" value="ECO:0007669"/>
    <property type="project" value="TreeGrafter"/>
</dbReference>
<dbReference type="Proteomes" id="UP000003688">
    <property type="component" value="Unassembled WGS sequence"/>
</dbReference>
<dbReference type="InterPro" id="IPR013783">
    <property type="entry name" value="Ig-like_fold"/>
</dbReference>
<dbReference type="PANTHER" id="PTHR30417">
    <property type="entry name" value="N-ACETYLMURAMOYL-L-ALANINE AMIDASE AMID"/>
    <property type="match status" value="1"/>
</dbReference>
<keyword evidence="4" id="KW-0961">Cell wall biogenesis/degradation</keyword>
<keyword evidence="8" id="KW-1185">Reference proteome</keyword>
<dbReference type="InterPro" id="IPR051206">
    <property type="entry name" value="NAMLAA_amidase_2"/>
</dbReference>
<dbReference type="PROSITE" id="PS50268">
    <property type="entry name" value="CADHERIN_2"/>
    <property type="match status" value="1"/>
</dbReference>
<dbReference type="RefSeq" id="WP_007413895.1">
    <property type="nucleotide sequence ID" value="NZ_ABOX02000006.1"/>
</dbReference>
<dbReference type="SMART" id="SM00644">
    <property type="entry name" value="Ami_2"/>
    <property type="match status" value="1"/>
</dbReference>
<evidence type="ECO:0000259" key="5">
    <source>
        <dbReference type="PROSITE" id="PS50268"/>
    </source>
</evidence>
<keyword evidence="3" id="KW-0378">Hydrolase</keyword>
<evidence type="ECO:0000256" key="1">
    <source>
        <dbReference type="ARBA" id="ARBA00001561"/>
    </source>
</evidence>
<dbReference type="GO" id="GO:0071555">
    <property type="term" value="P:cell wall organization"/>
    <property type="evidence" value="ECO:0007669"/>
    <property type="project" value="UniProtKB-KW"/>
</dbReference>
<evidence type="ECO:0000256" key="3">
    <source>
        <dbReference type="ARBA" id="ARBA00022801"/>
    </source>
</evidence>
<dbReference type="CDD" id="cd00063">
    <property type="entry name" value="FN3"/>
    <property type="match status" value="3"/>
</dbReference>
<feature type="domain" description="Fibronectin type-III" evidence="6">
    <location>
        <begin position="408"/>
        <end position="499"/>
    </location>
</feature>
<dbReference type="SMART" id="SM00060">
    <property type="entry name" value="FN3"/>
    <property type="match status" value="3"/>
</dbReference>
<dbReference type="InterPro" id="IPR036116">
    <property type="entry name" value="FN3_sf"/>
</dbReference>
<dbReference type="SMART" id="SM00736">
    <property type="entry name" value="CADG"/>
    <property type="match status" value="3"/>
</dbReference>
<dbReference type="GO" id="GO:0007156">
    <property type="term" value="P:homophilic cell adhesion via plasma membrane adhesion molecules"/>
    <property type="evidence" value="ECO:0007669"/>
    <property type="project" value="InterPro"/>
</dbReference>
<dbReference type="SUPFAM" id="SSF49265">
    <property type="entry name" value="Fibronectin type III"/>
    <property type="match status" value="2"/>
</dbReference>